<reference evidence="1 2" key="1">
    <citation type="submission" date="2019-04" db="EMBL/GenBank/DDBJ databases">
        <title>Alteromonas portus sp. nov., an alginate lyase-excreting marine bacterium.</title>
        <authorList>
            <person name="Huang H."/>
            <person name="Mo K."/>
            <person name="Bao S."/>
        </authorList>
    </citation>
    <scope>NUCLEOTIDE SEQUENCE [LARGE SCALE GENOMIC DNA]</scope>
    <source>
        <strain evidence="1 2">HB161718</strain>
    </source>
</reference>
<gene>
    <name evidence="1" type="ORF">E5672_07470</name>
</gene>
<dbReference type="OrthoDB" id="8963209at2"/>
<organism evidence="1 2">
    <name type="scientific">Alteromonas portus</name>
    <dbReference type="NCBI Taxonomy" id="2565549"/>
    <lineage>
        <taxon>Bacteria</taxon>
        <taxon>Pseudomonadati</taxon>
        <taxon>Pseudomonadota</taxon>
        <taxon>Gammaproteobacteria</taxon>
        <taxon>Alteromonadales</taxon>
        <taxon>Alteromonadaceae</taxon>
        <taxon>Alteromonas/Salinimonas group</taxon>
        <taxon>Alteromonas</taxon>
    </lineage>
</organism>
<protein>
    <recommendedName>
        <fullName evidence="3">Terminase small subunit</fullName>
    </recommendedName>
</protein>
<accession>A0A4U0ZCF9</accession>
<dbReference type="Proteomes" id="UP000305471">
    <property type="component" value="Unassembled WGS sequence"/>
</dbReference>
<evidence type="ECO:0000313" key="2">
    <source>
        <dbReference type="Proteomes" id="UP000305471"/>
    </source>
</evidence>
<dbReference type="AlphaFoldDB" id="A0A4U0ZCF9"/>
<dbReference type="EMBL" id="SWCO01000003">
    <property type="protein sequence ID" value="TKB03919.1"/>
    <property type="molecule type" value="Genomic_DNA"/>
</dbReference>
<sequence>MFDLDDKAKQTEFASLVGASQPAIHKHLDNGTLVRGGTYRQWLRAYCEKLRDEASGRTASDQRLKLDEARTREASANARMKELMLFKEEKLILDKAQVREAIDGWIALAKSEYTNSIEKILAMLESQHGITIDRESIDGTTAAAMRVIADFQFQSTDSD</sequence>
<name>A0A4U0ZCF9_9ALTE</name>
<proteinExistence type="predicted"/>
<keyword evidence="2" id="KW-1185">Reference proteome</keyword>
<evidence type="ECO:0008006" key="3">
    <source>
        <dbReference type="Google" id="ProtNLM"/>
    </source>
</evidence>
<evidence type="ECO:0000313" key="1">
    <source>
        <dbReference type="EMBL" id="TKB03919.1"/>
    </source>
</evidence>
<dbReference type="RefSeq" id="WP_118494631.1">
    <property type="nucleotide sequence ID" value="NZ_SWCO01000003.1"/>
</dbReference>
<comment type="caution">
    <text evidence="1">The sequence shown here is derived from an EMBL/GenBank/DDBJ whole genome shotgun (WGS) entry which is preliminary data.</text>
</comment>